<sequence length="423" mass="47582">MTDVKRHYHDLIGTPEPDDNKKLHTKPGRKPIETEPKSKRTAQNRAAQRAYRERKEKKMKDLEDKVKDLEDENVRINTESDFLKAQVDMLKNELTKYRGGNFDFSSIKLPSKVGALSKNSSSNLLHSSSSSNLTSESDSSSSVNNSSPETDISSNNLRTEFPWSYKNLASDVNVKDKLPELTSGSSSSESPLNDNILMDSSSKFDEQVDPFCNELNSACGRKDNLMAQYQKKSDNDDSIFGKYFNDKPSTDGLMNENFFGDQNFNFNLSPNDNDPLSFLNDNNFDVNLAFDENKSENISPIDNLINEESAYDPLKDQINTNFNFNDFIKSSLPSEPSTNSFDSKSTPSVINDEKDDNEVVPAPEKTYKCSEIWDRITSHPRYTEIDIDGLCAELKTKAKCSEKGVVINATDVNALLEASAQRR</sequence>
<evidence type="ECO:0000313" key="1">
    <source>
        <dbReference type="EMBL" id="CAH6723596.1"/>
    </source>
</evidence>
<organism evidence="1 2">
    <name type="scientific">[Candida] jaroonii</name>
    <dbReference type="NCBI Taxonomy" id="467808"/>
    <lineage>
        <taxon>Eukaryota</taxon>
        <taxon>Fungi</taxon>
        <taxon>Dikarya</taxon>
        <taxon>Ascomycota</taxon>
        <taxon>Saccharomycotina</taxon>
        <taxon>Pichiomycetes</taxon>
        <taxon>Debaryomycetaceae</taxon>
        <taxon>Yamadazyma</taxon>
    </lineage>
</organism>
<evidence type="ECO:0000313" key="2">
    <source>
        <dbReference type="Proteomes" id="UP001152531"/>
    </source>
</evidence>
<keyword evidence="2" id="KW-1185">Reference proteome</keyword>
<name>A0ACA9YEY5_9ASCO</name>
<gene>
    <name evidence="1" type="ORF">CLIB1444_17S00386</name>
</gene>
<dbReference type="Proteomes" id="UP001152531">
    <property type="component" value="Unassembled WGS sequence"/>
</dbReference>
<reference evidence="1" key="1">
    <citation type="submission" date="2022-06" db="EMBL/GenBank/DDBJ databases">
        <authorList>
            <person name="Legras J.-L."/>
            <person name="Devillers H."/>
            <person name="Grondin C."/>
        </authorList>
    </citation>
    <scope>NUCLEOTIDE SEQUENCE</scope>
    <source>
        <strain evidence="1">CLIB 1444</strain>
    </source>
</reference>
<dbReference type="EMBL" id="CALSDN010000017">
    <property type="protein sequence ID" value="CAH6723596.1"/>
    <property type="molecule type" value="Genomic_DNA"/>
</dbReference>
<accession>A0ACA9YEY5</accession>
<protein>
    <submittedName>
        <fullName evidence="1">AP-1-like transcription factor Cap1p</fullName>
    </submittedName>
</protein>
<proteinExistence type="predicted"/>
<comment type="caution">
    <text evidence="1">The sequence shown here is derived from an EMBL/GenBank/DDBJ whole genome shotgun (WGS) entry which is preliminary data.</text>
</comment>